<gene>
    <name evidence="2" type="ORF">N1027_17245</name>
</gene>
<evidence type="ECO:0000313" key="3">
    <source>
        <dbReference type="Proteomes" id="UP001165584"/>
    </source>
</evidence>
<comment type="caution">
    <text evidence="2">The sequence shown here is derived from an EMBL/GenBank/DDBJ whole genome shotgun (WGS) entry which is preliminary data.</text>
</comment>
<dbReference type="SUPFAM" id="SSF48208">
    <property type="entry name" value="Six-hairpin glycosidases"/>
    <property type="match status" value="1"/>
</dbReference>
<accession>A0ABT2GUI8</accession>
<protein>
    <recommendedName>
        <fullName evidence="4">Alpha-1,6-mannanase (GH76 family)</fullName>
    </recommendedName>
</protein>
<dbReference type="Pfam" id="PF03663">
    <property type="entry name" value="Glyco_hydro_76"/>
    <property type="match status" value="1"/>
</dbReference>
<feature type="region of interest" description="Disordered" evidence="1">
    <location>
        <begin position="28"/>
        <end position="56"/>
    </location>
</feature>
<dbReference type="PANTHER" id="PTHR47791:SF3">
    <property type="entry name" value="MEIOTICALLY UP-REGULATED GENE 191 PROTEIN"/>
    <property type="match status" value="1"/>
</dbReference>
<proteinExistence type="predicted"/>
<evidence type="ECO:0000313" key="2">
    <source>
        <dbReference type="EMBL" id="MCS5719878.1"/>
    </source>
</evidence>
<organism evidence="2 3">
    <name type="scientific">Herbiconiux aconitum</name>
    <dbReference type="NCBI Taxonomy" id="2970913"/>
    <lineage>
        <taxon>Bacteria</taxon>
        <taxon>Bacillati</taxon>
        <taxon>Actinomycetota</taxon>
        <taxon>Actinomycetes</taxon>
        <taxon>Micrococcales</taxon>
        <taxon>Microbacteriaceae</taxon>
        <taxon>Herbiconiux</taxon>
    </lineage>
</organism>
<evidence type="ECO:0008006" key="4">
    <source>
        <dbReference type="Google" id="ProtNLM"/>
    </source>
</evidence>
<dbReference type="RefSeq" id="WP_259509465.1">
    <property type="nucleotide sequence ID" value="NZ_JANLCM010000002.1"/>
</dbReference>
<evidence type="ECO:0000256" key="1">
    <source>
        <dbReference type="SAM" id="MobiDB-lite"/>
    </source>
</evidence>
<name>A0ABT2GUI8_9MICO</name>
<reference evidence="2" key="1">
    <citation type="submission" date="2022-08" db="EMBL/GenBank/DDBJ databases">
        <authorList>
            <person name="Deng Y."/>
            <person name="Han X.-F."/>
            <person name="Zhang Y.-Q."/>
        </authorList>
    </citation>
    <scope>NUCLEOTIDE SEQUENCE</scope>
    <source>
        <strain evidence="2">CPCC 205763</strain>
    </source>
</reference>
<dbReference type="Gene3D" id="1.50.10.20">
    <property type="match status" value="1"/>
</dbReference>
<keyword evidence="3" id="KW-1185">Reference proteome</keyword>
<dbReference type="InterPro" id="IPR008928">
    <property type="entry name" value="6-hairpin_glycosidase_sf"/>
</dbReference>
<feature type="compositionally biased region" description="Basic and acidic residues" evidence="1">
    <location>
        <begin position="37"/>
        <end position="46"/>
    </location>
</feature>
<dbReference type="InterPro" id="IPR053169">
    <property type="entry name" value="MUG_Protein"/>
</dbReference>
<dbReference type="PANTHER" id="PTHR47791">
    <property type="entry name" value="MEIOTICALLY UP-REGULATED GENE 191 PROTEIN"/>
    <property type="match status" value="1"/>
</dbReference>
<dbReference type="EMBL" id="JANLCM010000002">
    <property type="protein sequence ID" value="MCS5719878.1"/>
    <property type="molecule type" value="Genomic_DNA"/>
</dbReference>
<dbReference type="Proteomes" id="UP001165584">
    <property type="component" value="Unassembled WGS sequence"/>
</dbReference>
<dbReference type="InterPro" id="IPR005198">
    <property type="entry name" value="Glyco_hydro_76"/>
</dbReference>
<sequence length="408" mass="45210">MNDESTATTSTNFCCLVIAVFAMDSSQSHRGAHRERRQNERVDAGTDARMGARGKSWDARAERAQDALTSAFGTRLRRGGLRNTAPWRLRQAFAFNYWWLAHAVEVRIDGFTRTGDPSHLESARRLLHLLRRRNHGTLVNDYFDDMGWLAIALLRLHAVTGDHGLLDETVGLWEQIRRAGWNDTYGASVAWRRQQPDYKNAPTNGVFALLSARLSAVTGDARYSRAARDALAWLETTLVDPATGIVADGVNRVGDGRRDTDWVFSYNQGLYIGALIEASALPAEDALARAERTAVSAIALFAPTGVIRTENSRLDQRGGGDIGLFKGVFLRYLGELIPRLPENSAGRSELERFVRTSTDALWASIRRSPSLRAADDWSRPAPRVTFLSTQLSAVMALETRARLERGGG</sequence>